<dbReference type="EMBL" id="NBCO01000027">
    <property type="protein sequence ID" value="ORC86642.1"/>
    <property type="molecule type" value="Genomic_DNA"/>
</dbReference>
<dbReference type="GeneID" id="39987905"/>
<dbReference type="STRING" id="67003.A0A1X0NPJ9"/>
<sequence length="572" mass="65251">MVLATIHVLICGTDFHRVEGVLGGCVENTNYAWNRRYDISCTSAPRVDDVDSRLLSMCHLVVLTRGAVCPQSAKSFRNKPTVSIEGTPESVLSMVKECDFYYGMHTIASLRSAVVDIGLSPPHVIWEKTLKTFTQTGDLALRRAFWLLDKDDDGMLNEEELIAWQRSITSASFSKNDLIELFNNGTSHSGYISIDYELFLNMQKTYLLEGDVRRVWATLHVTGVHPDGLPYSWRDIHAIRVSKESNTYLSHIAIQFFRNLYKLRRFHELDDIWSVTPGCPWKHINGFLTKRIPLDKFIEYWKYMGLVKRDVVVQYARYWGYKGDTSPLFLLRHARPFREMGEVVPNTIQVLVVGSPGCGRRSLMFTLTAKDEEFYEDEGPASNIYVRTTTFFVRNGNEEVPQTVVYVAVPLEEVSRIMENETLSKQVDVVLLCYDGTQVEETSLPIMRVYLEAKSSLLHSSNLPFVVVMTKAEATVETEKNAEANKILEDFCRQQQLLWPPVVTSVEDPEESEIVALNEYMHAIAKEPEIAIANPPLTPTRILRRVVIVTTFAVALGAFTRFLLRRLRKKSN</sequence>
<dbReference type="InterPro" id="IPR011992">
    <property type="entry name" value="EF-hand-dom_pair"/>
</dbReference>
<evidence type="ECO:0000256" key="2">
    <source>
        <dbReference type="SAM" id="Phobius"/>
    </source>
</evidence>
<gene>
    <name evidence="4" type="ORF">TM35_000272320</name>
</gene>
<protein>
    <submittedName>
        <fullName evidence="4">Ras like protein family, member T1</fullName>
    </submittedName>
</protein>
<dbReference type="GO" id="GO:0005509">
    <property type="term" value="F:calcium ion binding"/>
    <property type="evidence" value="ECO:0007669"/>
    <property type="project" value="InterPro"/>
</dbReference>
<dbReference type="VEuPathDB" id="TriTrypDB:TM35_000272320"/>
<reference evidence="4 5" key="1">
    <citation type="submission" date="2017-03" db="EMBL/GenBank/DDBJ databases">
        <title>An alternative strategy for trypanosome survival in the mammalian bloodstream revealed through genome and transcriptome analysis of the ubiquitous bovine parasite Trypanosoma (Megatrypanum) theileri.</title>
        <authorList>
            <person name="Kelly S."/>
            <person name="Ivens A."/>
            <person name="Mott A."/>
            <person name="O'Neill E."/>
            <person name="Emms D."/>
            <person name="Macleod O."/>
            <person name="Voorheis P."/>
            <person name="Matthews J."/>
            <person name="Matthews K."/>
            <person name="Carrington M."/>
        </authorList>
    </citation>
    <scope>NUCLEOTIDE SEQUENCE [LARGE SCALE GENOMIC DNA]</scope>
    <source>
        <strain evidence="4">Edinburgh</strain>
    </source>
</reference>
<keyword evidence="1" id="KW-0106">Calcium</keyword>
<dbReference type="InterPro" id="IPR002048">
    <property type="entry name" value="EF_hand_dom"/>
</dbReference>
<dbReference type="Proteomes" id="UP000192257">
    <property type="component" value="Unassembled WGS sequence"/>
</dbReference>
<keyword evidence="2" id="KW-0472">Membrane</keyword>
<accession>A0A1X0NPJ9</accession>
<dbReference type="SUPFAM" id="SSF52540">
    <property type="entry name" value="P-loop containing nucleoside triphosphate hydrolases"/>
    <property type="match status" value="1"/>
</dbReference>
<name>A0A1X0NPJ9_9TRYP</name>
<evidence type="ECO:0000313" key="5">
    <source>
        <dbReference type="Proteomes" id="UP000192257"/>
    </source>
</evidence>
<dbReference type="CDD" id="cd00882">
    <property type="entry name" value="Ras_like_GTPase"/>
    <property type="match status" value="1"/>
</dbReference>
<dbReference type="PROSITE" id="PS50222">
    <property type="entry name" value="EF_HAND_2"/>
    <property type="match status" value="1"/>
</dbReference>
<evidence type="ECO:0000256" key="1">
    <source>
        <dbReference type="ARBA" id="ARBA00022837"/>
    </source>
</evidence>
<keyword evidence="2" id="KW-0812">Transmembrane</keyword>
<comment type="caution">
    <text evidence="4">The sequence shown here is derived from an EMBL/GenBank/DDBJ whole genome shotgun (WGS) entry which is preliminary data.</text>
</comment>
<dbReference type="PROSITE" id="PS00018">
    <property type="entry name" value="EF_HAND_1"/>
    <property type="match status" value="1"/>
</dbReference>
<evidence type="ECO:0000259" key="3">
    <source>
        <dbReference type="PROSITE" id="PS50222"/>
    </source>
</evidence>
<proteinExistence type="predicted"/>
<keyword evidence="5" id="KW-1185">Reference proteome</keyword>
<keyword evidence="2" id="KW-1133">Transmembrane helix</keyword>
<dbReference type="OrthoDB" id="10020961at2759"/>
<dbReference type="Gene3D" id="1.10.238.10">
    <property type="entry name" value="EF-hand"/>
    <property type="match status" value="2"/>
</dbReference>
<feature type="transmembrane region" description="Helical" evidence="2">
    <location>
        <begin position="542"/>
        <end position="564"/>
    </location>
</feature>
<dbReference type="InterPro" id="IPR027417">
    <property type="entry name" value="P-loop_NTPase"/>
</dbReference>
<dbReference type="SUPFAM" id="SSF47473">
    <property type="entry name" value="EF-hand"/>
    <property type="match status" value="1"/>
</dbReference>
<dbReference type="InterPro" id="IPR018247">
    <property type="entry name" value="EF_Hand_1_Ca_BS"/>
</dbReference>
<dbReference type="RefSeq" id="XP_028880708.1">
    <property type="nucleotide sequence ID" value="XM_029028125.1"/>
</dbReference>
<dbReference type="AlphaFoldDB" id="A0A1X0NPJ9"/>
<organism evidence="4 5">
    <name type="scientific">Trypanosoma theileri</name>
    <dbReference type="NCBI Taxonomy" id="67003"/>
    <lineage>
        <taxon>Eukaryota</taxon>
        <taxon>Discoba</taxon>
        <taxon>Euglenozoa</taxon>
        <taxon>Kinetoplastea</taxon>
        <taxon>Metakinetoplastina</taxon>
        <taxon>Trypanosomatida</taxon>
        <taxon>Trypanosomatidae</taxon>
        <taxon>Trypanosoma</taxon>
    </lineage>
</organism>
<feature type="domain" description="EF-hand" evidence="3">
    <location>
        <begin position="136"/>
        <end position="171"/>
    </location>
</feature>
<evidence type="ECO:0000313" key="4">
    <source>
        <dbReference type="EMBL" id="ORC86642.1"/>
    </source>
</evidence>